<dbReference type="InterPro" id="IPR002489">
    <property type="entry name" value="Glu_synth_asu_C"/>
</dbReference>
<name>A0A382X1B0_9ZZZZ</name>
<evidence type="ECO:0000256" key="1">
    <source>
        <dbReference type="SAM" id="MobiDB-lite"/>
    </source>
</evidence>
<dbReference type="GO" id="GO:0016491">
    <property type="term" value="F:oxidoreductase activity"/>
    <property type="evidence" value="ECO:0007669"/>
    <property type="project" value="InterPro"/>
</dbReference>
<evidence type="ECO:0000259" key="2">
    <source>
        <dbReference type="Pfam" id="PF01493"/>
    </source>
</evidence>
<accession>A0A382X1B0</accession>
<proteinExistence type="predicted"/>
<sequence length="174" mass="19137">EIGYQGMHPTLAGNTILYGATSGELFLAGSAGERFAVRNSGAFAIVEGIGDHGCEYMTDGTVIVLGTVGQNFGAGMTGGKAYVYDPHTKISTRINPEQVTIKSLHKEEEEELFKWVNHHSRLTNSHVASQLCKNWPSVRHAIVKVVPWNNVPPQSIRKQTPKQEKHSSRLRLSE</sequence>
<feature type="non-terminal residue" evidence="3">
    <location>
        <position position="1"/>
    </location>
</feature>
<feature type="compositionally biased region" description="Basic and acidic residues" evidence="1">
    <location>
        <begin position="161"/>
        <end position="174"/>
    </location>
</feature>
<feature type="region of interest" description="Disordered" evidence="1">
    <location>
        <begin position="152"/>
        <end position="174"/>
    </location>
</feature>
<dbReference type="InterPro" id="IPR036485">
    <property type="entry name" value="Glu_synth_asu_C_sf"/>
</dbReference>
<evidence type="ECO:0000313" key="3">
    <source>
        <dbReference type="EMBL" id="SVD64872.1"/>
    </source>
</evidence>
<protein>
    <recommendedName>
        <fullName evidence="2">Glutamate synthase alpha subunit C-terminal domain-containing protein</fullName>
    </recommendedName>
</protein>
<gene>
    <name evidence="3" type="ORF">METZ01_LOCUS417726</name>
</gene>
<dbReference type="PANTHER" id="PTHR43100">
    <property type="entry name" value="GLUTAMATE SYNTHASE [NADPH] SMALL CHAIN"/>
    <property type="match status" value="1"/>
</dbReference>
<dbReference type="InterPro" id="IPR051394">
    <property type="entry name" value="Glutamate_Synthase"/>
</dbReference>
<dbReference type="SUPFAM" id="SSF69336">
    <property type="entry name" value="Alpha subunit of glutamate synthase, C-terminal domain"/>
    <property type="match status" value="1"/>
</dbReference>
<dbReference type="EMBL" id="UINC01164167">
    <property type="protein sequence ID" value="SVD64872.1"/>
    <property type="molecule type" value="Genomic_DNA"/>
</dbReference>
<feature type="domain" description="Glutamate synthase alpha subunit C-terminal" evidence="2">
    <location>
        <begin position="9"/>
        <end position="110"/>
    </location>
</feature>
<dbReference type="Gene3D" id="2.160.20.60">
    <property type="entry name" value="Glutamate synthase, alpha subunit, C-terminal domain"/>
    <property type="match status" value="1"/>
</dbReference>
<reference evidence="3" key="1">
    <citation type="submission" date="2018-05" db="EMBL/GenBank/DDBJ databases">
        <authorList>
            <person name="Lanie J.A."/>
            <person name="Ng W.-L."/>
            <person name="Kazmierczak K.M."/>
            <person name="Andrzejewski T.M."/>
            <person name="Davidsen T.M."/>
            <person name="Wayne K.J."/>
            <person name="Tettelin H."/>
            <person name="Glass J.I."/>
            <person name="Rusch D."/>
            <person name="Podicherti R."/>
            <person name="Tsui H.-C.T."/>
            <person name="Winkler M.E."/>
        </authorList>
    </citation>
    <scope>NUCLEOTIDE SEQUENCE</scope>
</reference>
<dbReference type="Pfam" id="PF01493">
    <property type="entry name" value="GXGXG"/>
    <property type="match status" value="1"/>
</dbReference>
<dbReference type="PANTHER" id="PTHR43100:SF1">
    <property type="entry name" value="GLUTAMATE SYNTHASE [NADPH] SMALL CHAIN"/>
    <property type="match status" value="1"/>
</dbReference>
<organism evidence="3">
    <name type="scientific">marine metagenome</name>
    <dbReference type="NCBI Taxonomy" id="408172"/>
    <lineage>
        <taxon>unclassified sequences</taxon>
        <taxon>metagenomes</taxon>
        <taxon>ecological metagenomes</taxon>
    </lineage>
</organism>
<dbReference type="AlphaFoldDB" id="A0A382X1B0"/>